<feature type="binding site" evidence="14">
    <location>
        <begin position="8"/>
        <end position="13"/>
    </location>
    <ligand>
        <name>NAD(+)</name>
        <dbReference type="ChEBI" id="CHEBI:57540"/>
    </ligand>
</feature>
<keyword evidence="7 14" id="KW-0560">Oxidoreductase</keyword>
<comment type="catalytic activity">
    <reaction evidence="12 14">
        <text>(S)-2,3,4,5-tetrahydrodipicolinate + NADP(+) + H2O = (2S,4S)-4-hydroxy-2,3,4,5-tetrahydrodipicolinate + NADPH + H(+)</text>
        <dbReference type="Rhea" id="RHEA:35331"/>
        <dbReference type="ChEBI" id="CHEBI:15377"/>
        <dbReference type="ChEBI" id="CHEBI:15378"/>
        <dbReference type="ChEBI" id="CHEBI:16845"/>
        <dbReference type="ChEBI" id="CHEBI:57783"/>
        <dbReference type="ChEBI" id="CHEBI:58349"/>
        <dbReference type="ChEBI" id="CHEBI:67139"/>
        <dbReference type="EC" id="1.17.1.8"/>
    </reaction>
</comment>
<dbReference type="PANTHER" id="PTHR20836">
    <property type="entry name" value="DIHYDRODIPICOLINATE REDUCTASE"/>
    <property type="match status" value="1"/>
</dbReference>
<evidence type="ECO:0000256" key="3">
    <source>
        <dbReference type="ARBA" id="ARBA00022490"/>
    </source>
</evidence>
<dbReference type="InterPro" id="IPR036291">
    <property type="entry name" value="NAD(P)-bd_dom_sf"/>
</dbReference>
<feature type="binding site" evidence="14">
    <location>
        <begin position="165"/>
        <end position="166"/>
    </location>
    <ligand>
        <name>(S)-2,3,4,5-tetrahydrodipicolinate</name>
        <dbReference type="ChEBI" id="CHEBI:16845"/>
    </ligand>
</feature>
<feature type="binding site" evidence="14">
    <location>
        <position position="34"/>
    </location>
    <ligand>
        <name>NAD(+)</name>
        <dbReference type="ChEBI" id="CHEBI:57540"/>
    </ligand>
</feature>
<dbReference type="InterPro" id="IPR023940">
    <property type="entry name" value="DHDPR_bac"/>
</dbReference>
<organism evidence="17 18">
    <name type="scientific">Nitrococcus mobilis Nb-231</name>
    <dbReference type="NCBI Taxonomy" id="314278"/>
    <lineage>
        <taxon>Bacteria</taxon>
        <taxon>Pseudomonadati</taxon>
        <taxon>Pseudomonadota</taxon>
        <taxon>Gammaproteobacteria</taxon>
        <taxon>Chromatiales</taxon>
        <taxon>Ectothiorhodospiraceae</taxon>
        <taxon>Nitrococcus</taxon>
    </lineage>
</organism>
<evidence type="ECO:0000256" key="10">
    <source>
        <dbReference type="ARBA" id="ARBA00037922"/>
    </source>
</evidence>
<dbReference type="PIRSF" id="PIRSF000161">
    <property type="entry name" value="DHPR"/>
    <property type="match status" value="1"/>
</dbReference>
<feature type="binding site" evidence="14">
    <location>
        <begin position="122"/>
        <end position="125"/>
    </location>
    <ligand>
        <name>NAD(+)</name>
        <dbReference type="ChEBI" id="CHEBI:57540"/>
    </ligand>
</feature>
<evidence type="ECO:0000259" key="16">
    <source>
        <dbReference type="Pfam" id="PF05173"/>
    </source>
</evidence>
<comment type="function">
    <text evidence="14">Catalyzes the conversion of 4-hydroxy-tetrahydrodipicolinate (HTPA) to tetrahydrodipicolinate.</text>
</comment>
<dbReference type="SUPFAM" id="SSF51735">
    <property type="entry name" value="NAD(P)-binding Rossmann-fold domains"/>
    <property type="match status" value="1"/>
</dbReference>
<dbReference type="GO" id="GO:0019877">
    <property type="term" value="P:diaminopimelate biosynthetic process"/>
    <property type="evidence" value="ECO:0007669"/>
    <property type="project" value="UniProtKB-UniRule"/>
</dbReference>
<evidence type="ECO:0000256" key="11">
    <source>
        <dbReference type="ARBA" id="ARBA00038983"/>
    </source>
</evidence>
<keyword evidence="5 14" id="KW-0521">NADP</keyword>
<dbReference type="OrthoDB" id="9790352at2"/>
<evidence type="ECO:0000256" key="6">
    <source>
        <dbReference type="ARBA" id="ARBA00022915"/>
    </source>
</evidence>
<evidence type="ECO:0000313" key="18">
    <source>
        <dbReference type="Proteomes" id="UP000003374"/>
    </source>
</evidence>
<keyword evidence="4 14" id="KW-0028">Amino-acid biosynthesis</keyword>
<dbReference type="PROSITE" id="PS01298">
    <property type="entry name" value="DAPB"/>
    <property type="match status" value="1"/>
</dbReference>
<evidence type="ECO:0000256" key="7">
    <source>
        <dbReference type="ARBA" id="ARBA00023002"/>
    </source>
</evidence>
<keyword evidence="6 14" id="KW-0220">Diaminopimelate biosynthesis</keyword>
<dbReference type="UniPathway" id="UPA00034">
    <property type="reaction ID" value="UER00018"/>
</dbReference>
<evidence type="ECO:0000256" key="5">
    <source>
        <dbReference type="ARBA" id="ARBA00022857"/>
    </source>
</evidence>
<keyword evidence="9 14" id="KW-0457">Lysine biosynthesis</keyword>
<dbReference type="NCBIfam" id="TIGR00036">
    <property type="entry name" value="dapB"/>
    <property type="match status" value="1"/>
</dbReference>
<accession>A4BRX7</accession>
<sequence length="268" mass="28263">MIKIGICGTAGRMGRTLVAAVVQNPHTRLAAAIEHQGSRWIGADAGDLAGIGTLGLSLVDEPAAAIDSSDVLVDFTVPEATMANLALCRAAGKPIVIGTTGLDQAQRRELSRTAEVLPIVLAPNFSAGVNLTFKLIELAARALGEDFDIEVIEAHHRHKIDAPSGTALRMGEILASALDRDFGTSAVYSRQGRTGERDRKTIGFASVRGGDIVGEHTVLYAGLGERLEITHRASSRMTFANGAVRAAVWLAGQTAGLYDMQDVLGLRD</sequence>
<evidence type="ECO:0000256" key="1">
    <source>
        <dbReference type="ARBA" id="ARBA00004496"/>
    </source>
</evidence>
<comment type="caution">
    <text evidence="17">The sequence shown here is derived from an EMBL/GenBank/DDBJ whole genome shotgun (WGS) entry which is preliminary data.</text>
</comment>
<dbReference type="CDD" id="cd02274">
    <property type="entry name" value="DHDPR_N"/>
    <property type="match status" value="1"/>
</dbReference>
<dbReference type="InterPro" id="IPR022664">
    <property type="entry name" value="DapB_N_CS"/>
</dbReference>
<comment type="caution">
    <text evidence="14">Was originally thought to be a dihydrodipicolinate reductase (DHDPR), catalyzing the conversion of dihydrodipicolinate to tetrahydrodipicolinate. However, it was shown in E.coli that the substrate of the enzymatic reaction is not dihydrodipicolinate (DHDP) but in fact (2S,4S)-4-hydroxy-2,3,4,5-tetrahydrodipicolinic acid (HTPA), the product released by the DapA-catalyzed reaction.</text>
</comment>
<feature type="active site" description="Proton donor" evidence="14">
    <location>
        <position position="159"/>
    </location>
</feature>
<evidence type="ECO:0000256" key="8">
    <source>
        <dbReference type="ARBA" id="ARBA00023027"/>
    </source>
</evidence>
<feature type="domain" description="Dihydrodipicolinate reductase C-terminal" evidence="16">
    <location>
        <begin position="128"/>
        <end position="264"/>
    </location>
</feature>
<dbReference type="FunFam" id="3.30.360.10:FF:000004">
    <property type="entry name" value="4-hydroxy-tetrahydrodipicolinate reductase"/>
    <property type="match status" value="1"/>
</dbReference>
<evidence type="ECO:0000256" key="13">
    <source>
        <dbReference type="ARBA" id="ARBA00049396"/>
    </source>
</evidence>
<dbReference type="SUPFAM" id="SSF55347">
    <property type="entry name" value="Glyceraldehyde-3-phosphate dehydrogenase-like, C-terminal domain"/>
    <property type="match status" value="1"/>
</dbReference>
<protein>
    <recommendedName>
        <fullName evidence="11 14">4-hydroxy-tetrahydrodipicolinate reductase</fullName>
        <shortName evidence="14">HTPA reductase</shortName>
        <ecNumber evidence="11 14">1.17.1.8</ecNumber>
    </recommendedName>
</protein>
<dbReference type="GO" id="GO:0050661">
    <property type="term" value="F:NADP binding"/>
    <property type="evidence" value="ECO:0007669"/>
    <property type="project" value="UniProtKB-UniRule"/>
</dbReference>
<dbReference type="Proteomes" id="UP000003374">
    <property type="component" value="Unassembled WGS sequence"/>
</dbReference>
<feature type="domain" description="Dihydrodipicolinate reductase N-terminal" evidence="15">
    <location>
        <begin position="2"/>
        <end position="125"/>
    </location>
</feature>
<evidence type="ECO:0000313" key="17">
    <source>
        <dbReference type="EMBL" id="EAR21456.1"/>
    </source>
</evidence>
<feature type="active site" description="Proton donor/acceptor" evidence="14">
    <location>
        <position position="155"/>
    </location>
</feature>
<dbReference type="HAMAP" id="MF_00102">
    <property type="entry name" value="DapB"/>
    <property type="match status" value="1"/>
</dbReference>
<dbReference type="Gene3D" id="3.40.50.720">
    <property type="entry name" value="NAD(P)-binding Rossmann-like Domain"/>
    <property type="match status" value="1"/>
</dbReference>
<dbReference type="Pfam" id="PF05173">
    <property type="entry name" value="DapB_C"/>
    <property type="match status" value="1"/>
</dbReference>
<proteinExistence type="inferred from homology"/>
<dbReference type="GO" id="GO:0016726">
    <property type="term" value="F:oxidoreductase activity, acting on CH or CH2 groups, NAD or NADP as acceptor"/>
    <property type="evidence" value="ECO:0007669"/>
    <property type="project" value="UniProtKB-UniRule"/>
</dbReference>
<dbReference type="STRING" id="314278.NB231_01059"/>
<dbReference type="EMBL" id="AAOF01000008">
    <property type="protein sequence ID" value="EAR21456.1"/>
    <property type="molecule type" value="Genomic_DNA"/>
</dbReference>
<dbReference type="PANTHER" id="PTHR20836:SF0">
    <property type="entry name" value="4-HYDROXY-TETRAHYDRODIPICOLINATE REDUCTASE 1, CHLOROPLASTIC-RELATED"/>
    <property type="match status" value="1"/>
</dbReference>
<dbReference type="AlphaFoldDB" id="A4BRX7"/>
<dbReference type="eggNOG" id="COG0289">
    <property type="taxonomic scope" value="Bacteria"/>
</dbReference>
<feature type="binding site" evidence="14">
    <location>
        <position position="156"/>
    </location>
    <ligand>
        <name>(S)-2,3,4,5-tetrahydrodipicolinate</name>
        <dbReference type="ChEBI" id="CHEBI:16845"/>
    </ligand>
</feature>
<evidence type="ECO:0000259" key="15">
    <source>
        <dbReference type="Pfam" id="PF01113"/>
    </source>
</evidence>
<comment type="subcellular location">
    <subcellularLocation>
        <location evidence="1 14">Cytoplasm</location>
    </subcellularLocation>
</comment>
<dbReference type="GO" id="GO:0009089">
    <property type="term" value="P:lysine biosynthetic process via diaminopimelate"/>
    <property type="evidence" value="ECO:0007669"/>
    <property type="project" value="UniProtKB-UniRule"/>
</dbReference>
<comment type="pathway">
    <text evidence="10 14">Amino-acid biosynthesis; L-lysine biosynthesis via DAP pathway; (S)-tetrahydrodipicolinate from L-aspartate: step 4/4.</text>
</comment>
<dbReference type="Pfam" id="PF01113">
    <property type="entry name" value="DapB_N"/>
    <property type="match status" value="1"/>
</dbReference>
<name>A4BRX7_9GAMM</name>
<dbReference type="GO" id="GO:0051287">
    <property type="term" value="F:NAD binding"/>
    <property type="evidence" value="ECO:0007669"/>
    <property type="project" value="UniProtKB-UniRule"/>
</dbReference>
<keyword evidence="3 14" id="KW-0963">Cytoplasm</keyword>
<dbReference type="RefSeq" id="WP_004999010.1">
    <property type="nucleotide sequence ID" value="NZ_CH672427.1"/>
</dbReference>
<evidence type="ECO:0000256" key="9">
    <source>
        <dbReference type="ARBA" id="ARBA00023154"/>
    </source>
</evidence>
<dbReference type="EC" id="1.17.1.8" evidence="11 14"/>
<keyword evidence="18" id="KW-1185">Reference proteome</keyword>
<dbReference type="FunFam" id="3.40.50.720:FF:000048">
    <property type="entry name" value="4-hydroxy-tetrahydrodipicolinate reductase"/>
    <property type="match status" value="1"/>
</dbReference>
<dbReference type="InterPro" id="IPR022663">
    <property type="entry name" value="DapB_C"/>
</dbReference>
<dbReference type="HOGENOM" id="CLU_047479_2_1_6"/>
<reference evidence="17 18" key="1">
    <citation type="submission" date="2006-02" db="EMBL/GenBank/DDBJ databases">
        <authorList>
            <person name="Waterbury J."/>
            <person name="Ferriera S."/>
            <person name="Johnson J."/>
            <person name="Kravitz S."/>
            <person name="Halpern A."/>
            <person name="Remington K."/>
            <person name="Beeson K."/>
            <person name="Tran B."/>
            <person name="Rogers Y.-H."/>
            <person name="Friedman R."/>
            <person name="Venter J.C."/>
        </authorList>
    </citation>
    <scope>NUCLEOTIDE SEQUENCE [LARGE SCALE GENOMIC DNA]</scope>
    <source>
        <strain evidence="17 18">Nb-231</strain>
    </source>
</reference>
<dbReference type="GO" id="GO:0008839">
    <property type="term" value="F:4-hydroxy-tetrahydrodipicolinate reductase"/>
    <property type="evidence" value="ECO:0007669"/>
    <property type="project" value="UniProtKB-UniRule"/>
</dbReference>
<keyword evidence="8 14" id="KW-0520">NAD</keyword>
<evidence type="ECO:0000256" key="12">
    <source>
        <dbReference type="ARBA" id="ARBA00049080"/>
    </source>
</evidence>
<comment type="catalytic activity">
    <reaction evidence="13 14">
        <text>(S)-2,3,4,5-tetrahydrodipicolinate + NAD(+) + H2O = (2S,4S)-4-hydroxy-2,3,4,5-tetrahydrodipicolinate + NADH + H(+)</text>
        <dbReference type="Rhea" id="RHEA:35323"/>
        <dbReference type="ChEBI" id="CHEBI:15377"/>
        <dbReference type="ChEBI" id="CHEBI:15378"/>
        <dbReference type="ChEBI" id="CHEBI:16845"/>
        <dbReference type="ChEBI" id="CHEBI:57540"/>
        <dbReference type="ChEBI" id="CHEBI:57945"/>
        <dbReference type="ChEBI" id="CHEBI:67139"/>
        <dbReference type="EC" id="1.17.1.8"/>
    </reaction>
</comment>
<evidence type="ECO:0000256" key="14">
    <source>
        <dbReference type="HAMAP-Rule" id="MF_00102"/>
    </source>
</evidence>
<feature type="binding site" evidence="14">
    <location>
        <begin position="98"/>
        <end position="100"/>
    </location>
    <ligand>
        <name>NAD(+)</name>
        <dbReference type="ChEBI" id="CHEBI:57540"/>
    </ligand>
</feature>
<dbReference type="Gene3D" id="3.30.360.10">
    <property type="entry name" value="Dihydrodipicolinate Reductase, domain 2"/>
    <property type="match status" value="1"/>
</dbReference>
<evidence type="ECO:0000256" key="2">
    <source>
        <dbReference type="ARBA" id="ARBA00006642"/>
    </source>
</evidence>
<comment type="subunit">
    <text evidence="14">Homotetramer.</text>
</comment>
<evidence type="ECO:0000256" key="4">
    <source>
        <dbReference type="ARBA" id="ARBA00022605"/>
    </source>
</evidence>
<dbReference type="GO" id="GO:0005829">
    <property type="term" value="C:cytosol"/>
    <property type="evidence" value="ECO:0007669"/>
    <property type="project" value="TreeGrafter"/>
</dbReference>
<comment type="similarity">
    <text evidence="2 14">Belongs to the DapB family.</text>
</comment>
<comment type="caution">
    <text evidence="14">Lacks conserved residue(s) required for the propagation of feature annotation.</text>
</comment>
<dbReference type="InterPro" id="IPR000846">
    <property type="entry name" value="DapB_N"/>
</dbReference>
<gene>
    <name evidence="14 17" type="primary">dapB</name>
    <name evidence="17" type="ORF">NB231_01059</name>
</gene>